<comment type="caution">
    <text evidence="2">The sequence shown here is derived from an EMBL/GenBank/DDBJ whole genome shotgun (WGS) entry which is preliminary data.</text>
</comment>
<evidence type="ECO:0000259" key="1">
    <source>
        <dbReference type="Pfam" id="PF18029"/>
    </source>
</evidence>
<dbReference type="OrthoDB" id="5524593at2"/>
<dbReference type="EMBL" id="VFMO01000001">
    <property type="protein sequence ID" value="TQJ13322.1"/>
    <property type="molecule type" value="Genomic_DNA"/>
</dbReference>
<dbReference type="InterPro" id="IPR041581">
    <property type="entry name" value="Glyoxalase_6"/>
</dbReference>
<dbReference type="AlphaFoldDB" id="A0A542EDB3"/>
<dbReference type="SUPFAM" id="SSF54593">
    <property type="entry name" value="Glyoxalase/Bleomycin resistance protein/Dihydroxybiphenyl dioxygenase"/>
    <property type="match status" value="1"/>
</dbReference>
<dbReference type="Gene3D" id="3.10.180.10">
    <property type="entry name" value="2,3-Dihydroxybiphenyl 1,2-Dioxygenase, domain 1"/>
    <property type="match status" value="1"/>
</dbReference>
<dbReference type="PANTHER" id="PTHR35908">
    <property type="entry name" value="HYPOTHETICAL FUSION PROTEIN"/>
    <property type="match status" value="1"/>
</dbReference>
<gene>
    <name evidence="2" type="ORF">FB459_0734</name>
</gene>
<dbReference type="Pfam" id="PF18029">
    <property type="entry name" value="Glyoxalase_6"/>
    <property type="match status" value="1"/>
</dbReference>
<evidence type="ECO:0000313" key="3">
    <source>
        <dbReference type="Proteomes" id="UP000320806"/>
    </source>
</evidence>
<feature type="domain" description="Glyoxalase-like" evidence="1">
    <location>
        <begin position="8"/>
        <end position="117"/>
    </location>
</feature>
<dbReference type="RefSeq" id="WP_141927492.1">
    <property type="nucleotide sequence ID" value="NZ_BAABCI010000015.1"/>
</dbReference>
<dbReference type="PANTHER" id="PTHR35908:SF1">
    <property type="entry name" value="CONSERVED PROTEIN"/>
    <property type="match status" value="1"/>
</dbReference>
<keyword evidence="3" id="KW-1185">Reference proteome</keyword>
<sequence>MSLRLSHTTWDAHDPHTVAEFWRELVSWDVAEPDCYRHGSDECYLVSPHGYTVLFYKVPEAKQVKNRAHMDLVPEGSTRDEEVERALRLGATMAEDRRDDLGWAVLRDPEGNEFCILQPDA</sequence>
<protein>
    <recommendedName>
        <fullName evidence="1">Glyoxalase-like domain-containing protein</fullName>
    </recommendedName>
</protein>
<organism evidence="2 3">
    <name type="scientific">Yimella lutea</name>
    <dbReference type="NCBI Taxonomy" id="587872"/>
    <lineage>
        <taxon>Bacteria</taxon>
        <taxon>Bacillati</taxon>
        <taxon>Actinomycetota</taxon>
        <taxon>Actinomycetes</taxon>
        <taxon>Micrococcales</taxon>
        <taxon>Dermacoccaceae</taxon>
        <taxon>Yimella</taxon>
    </lineage>
</organism>
<accession>A0A542EDB3</accession>
<dbReference type="Proteomes" id="UP000320806">
    <property type="component" value="Unassembled WGS sequence"/>
</dbReference>
<reference evidence="2 3" key="1">
    <citation type="submission" date="2019-06" db="EMBL/GenBank/DDBJ databases">
        <title>Sequencing the genomes of 1000 actinobacteria strains.</title>
        <authorList>
            <person name="Klenk H.-P."/>
        </authorList>
    </citation>
    <scope>NUCLEOTIDE SEQUENCE [LARGE SCALE GENOMIC DNA]</scope>
    <source>
        <strain evidence="2 3">DSM 19828</strain>
    </source>
</reference>
<dbReference type="InterPro" id="IPR029068">
    <property type="entry name" value="Glyas_Bleomycin-R_OHBP_Dase"/>
</dbReference>
<proteinExistence type="predicted"/>
<evidence type="ECO:0000313" key="2">
    <source>
        <dbReference type="EMBL" id="TQJ13322.1"/>
    </source>
</evidence>
<name>A0A542EDB3_9MICO</name>